<dbReference type="KEGG" id="cmic:caldi_34190"/>
<reference evidence="2" key="1">
    <citation type="submission" date="2022-03" db="EMBL/GenBank/DDBJ databases">
        <title>Complete genome sequence of Caldinitratiruptor microaerophilus.</title>
        <authorList>
            <person name="Mukaiyama R."/>
            <person name="Nishiyama T."/>
            <person name="Ueda K."/>
        </authorList>
    </citation>
    <scope>NUCLEOTIDE SEQUENCE</scope>
    <source>
        <strain evidence="2">JCM 16183</strain>
    </source>
</reference>
<dbReference type="NCBIfam" id="TIGR01558">
    <property type="entry name" value="sm_term_P27"/>
    <property type="match status" value="1"/>
</dbReference>
<feature type="compositionally biased region" description="Basic and acidic residues" evidence="1">
    <location>
        <begin position="17"/>
        <end position="27"/>
    </location>
</feature>
<sequence length="156" mass="17680">MPRRKPTALKVLSGTARPDRMKNEPKPRPVAPPCPKGLPKEARRLWKEMAPKLERLGLLTETDGPAFADLCLCWARLKEAERDISERGLLVDGERGKVKNPAAQLAREYRAAAQKWAARFGLTPADRGVLDLPQQEDEADDFLEFLWQRKNRGKDL</sequence>
<organism evidence="2 3">
    <name type="scientific">Caldinitratiruptor microaerophilus</name>
    <dbReference type="NCBI Taxonomy" id="671077"/>
    <lineage>
        <taxon>Bacteria</taxon>
        <taxon>Bacillati</taxon>
        <taxon>Bacillota</taxon>
        <taxon>Clostridia</taxon>
        <taxon>Eubacteriales</taxon>
        <taxon>Symbiobacteriaceae</taxon>
        <taxon>Caldinitratiruptor</taxon>
    </lineage>
</organism>
<proteinExistence type="predicted"/>
<feature type="region of interest" description="Disordered" evidence="1">
    <location>
        <begin position="1"/>
        <end position="39"/>
    </location>
</feature>
<evidence type="ECO:0000313" key="2">
    <source>
        <dbReference type="EMBL" id="BDG62329.1"/>
    </source>
</evidence>
<evidence type="ECO:0008006" key="4">
    <source>
        <dbReference type="Google" id="ProtNLM"/>
    </source>
</evidence>
<dbReference type="Pfam" id="PF05119">
    <property type="entry name" value="Terminase_4"/>
    <property type="match status" value="1"/>
</dbReference>
<dbReference type="EMBL" id="AP025628">
    <property type="protein sequence ID" value="BDG62329.1"/>
    <property type="molecule type" value="Genomic_DNA"/>
</dbReference>
<gene>
    <name evidence="2" type="ORF">caldi_34190</name>
</gene>
<evidence type="ECO:0000256" key="1">
    <source>
        <dbReference type="SAM" id="MobiDB-lite"/>
    </source>
</evidence>
<name>A0AA35GBH4_9FIRM</name>
<accession>A0AA35GBH4</accession>
<dbReference type="RefSeq" id="WP_264842918.1">
    <property type="nucleotide sequence ID" value="NZ_AP025628.1"/>
</dbReference>
<keyword evidence="3" id="KW-1185">Reference proteome</keyword>
<evidence type="ECO:0000313" key="3">
    <source>
        <dbReference type="Proteomes" id="UP001163687"/>
    </source>
</evidence>
<dbReference type="AlphaFoldDB" id="A0AA35GBH4"/>
<dbReference type="InterPro" id="IPR006448">
    <property type="entry name" value="Phage_term_ssu_P27"/>
</dbReference>
<dbReference type="Proteomes" id="UP001163687">
    <property type="component" value="Chromosome"/>
</dbReference>
<protein>
    <recommendedName>
        <fullName evidence="4">Phage terminase small subunit P27 family</fullName>
    </recommendedName>
</protein>